<name>A0A2U2CD78_9RHOB</name>
<feature type="domain" description="HTH lysR-type" evidence="5">
    <location>
        <begin position="1"/>
        <end position="60"/>
    </location>
</feature>
<dbReference type="RefSeq" id="WP_109532914.1">
    <property type="nucleotide sequence ID" value="NZ_QEYD01000004.1"/>
</dbReference>
<dbReference type="PANTHER" id="PTHR30419:SF8">
    <property type="entry name" value="NITROGEN ASSIMILATION TRANSCRIPTIONAL ACTIVATOR-RELATED"/>
    <property type="match status" value="1"/>
</dbReference>
<dbReference type="GO" id="GO:0003700">
    <property type="term" value="F:DNA-binding transcription factor activity"/>
    <property type="evidence" value="ECO:0007669"/>
    <property type="project" value="InterPro"/>
</dbReference>
<organism evidence="6 7">
    <name type="scientific">Pararhodobacter marinus</name>
    <dbReference type="NCBI Taxonomy" id="2184063"/>
    <lineage>
        <taxon>Bacteria</taxon>
        <taxon>Pseudomonadati</taxon>
        <taxon>Pseudomonadota</taxon>
        <taxon>Alphaproteobacteria</taxon>
        <taxon>Rhodobacterales</taxon>
        <taxon>Paracoccaceae</taxon>
        <taxon>Pararhodobacter</taxon>
    </lineage>
</organism>
<evidence type="ECO:0000256" key="3">
    <source>
        <dbReference type="ARBA" id="ARBA00023125"/>
    </source>
</evidence>
<keyword evidence="4" id="KW-0804">Transcription</keyword>
<dbReference type="Gene3D" id="1.10.10.10">
    <property type="entry name" value="Winged helix-like DNA-binding domain superfamily/Winged helix DNA-binding domain"/>
    <property type="match status" value="1"/>
</dbReference>
<dbReference type="Pfam" id="PF00126">
    <property type="entry name" value="HTH_1"/>
    <property type="match status" value="1"/>
</dbReference>
<comment type="caution">
    <text evidence="6">The sequence shown here is derived from an EMBL/GenBank/DDBJ whole genome shotgun (WGS) entry which is preliminary data.</text>
</comment>
<dbReference type="InterPro" id="IPR036388">
    <property type="entry name" value="WH-like_DNA-bd_sf"/>
</dbReference>
<reference evidence="6 7" key="1">
    <citation type="submission" date="2018-05" db="EMBL/GenBank/DDBJ databases">
        <title>Pararhodobacter marina sp. nov., isolated from deep-sea water of the Indian Ocean.</title>
        <authorList>
            <person name="Lai Q.Sr."/>
            <person name="Liu X."/>
            <person name="Shao Z."/>
        </authorList>
    </citation>
    <scope>NUCLEOTIDE SEQUENCE [LARGE SCALE GENOMIC DNA]</scope>
    <source>
        <strain evidence="6 7">CIC4N-9</strain>
    </source>
</reference>
<dbReference type="GO" id="GO:0005829">
    <property type="term" value="C:cytosol"/>
    <property type="evidence" value="ECO:0007669"/>
    <property type="project" value="TreeGrafter"/>
</dbReference>
<keyword evidence="7" id="KW-1185">Reference proteome</keyword>
<proteinExistence type="inferred from homology"/>
<dbReference type="InterPro" id="IPR005119">
    <property type="entry name" value="LysR_subst-bd"/>
</dbReference>
<dbReference type="InterPro" id="IPR036390">
    <property type="entry name" value="WH_DNA-bd_sf"/>
</dbReference>
<evidence type="ECO:0000256" key="1">
    <source>
        <dbReference type="ARBA" id="ARBA00009437"/>
    </source>
</evidence>
<dbReference type="PANTHER" id="PTHR30419">
    <property type="entry name" value="HTH-TYPE TRANSCRIPTIONAL REGULATOR YBHD"/>
    <property type="match status" value="1"/>
</dbReference>
<dbReference type="Gene3D" id="3.40.190.10">
    <property type="entry name" value="Periplasmic binding protein-like II"/>
    <property type="match status" value="2"/>
</dbReference>
<evidence type="ECO:0000259" key="5">
    <source>
        <dbReference type="PROSITE" id="PS50931"/>
    </source>
</evidence>
<keyword evidence="2" id="KW-0805">Transcription regulation</keyword>
<dbReference type="InterPro" id="IPR000847">
    <property type="entry name" value="LysR_HTH_N"/>
</dbReference>
<accession>A0A2U2CD78</accession>
<evidence type="ECO:0000256" key="2">
    <source>
        <dbReference type="ARBA" id="ARBA00023015"/>
    </source>
</evidence>
<dbReference type="InterPro" id="IPR050950">
    <property type="entry name" value="HTH-type_LysR_regulators"/>
</dbReference>
<dbReference type="OrthoDB" id="9815174at2"/>
<dbReference type="AlphaFoldDB" id="A0A2U2CD78"/>
<evidence type="ECO:0000256" key="4">
    <source>
        <dbReference type="ARBA" id="ARBA00023163"/>
    </source>
</evidence>
<dbReference type="Pfam" id="PF03466">
    <property type="entry name" value="LysR_substrate"/>
    <property type="match status" value="1"/>
</dbReference>
<evidence type="ECO:0000313" key="7">
    <source>
        <dbReference type="Proteomes" id="UP000244940"/>
    </source>
</evidence>
<dbReference type="CDD" id="cd08440">
    <property type="entry name" value="PBP2_LTTR_like_4"/>
    <property type="match status" value="1"/>
</dbReference>
<dbReference type="PRINTS" id="PR00039">
    <property type="entry name" value="HTHLYSR"/>
</dbReference>
<dbReference type="GeneID" id="94364966"/>
<dbReference type="PROSITE" id="PS50931">
    <property type="entry name" value="HTH_LYSR"/>
    <property type="match status" value="1"/>
</dbReference>
<dbReference type="EMBL" id="QEYD01000004">
    <property type="protein sequence ID" value="PWE29802.1"/>
    <property type="molecule type" value="Genomic_DNA"/>
</dbReference>
<dbReference type="GO" id="GO:0003677">
    <property type="term" value="F:DNA binding"/>
    <property type="evidence" value="ECO:0007669"/>
    <property type="project" value="UniProtKB-KW"/>
</dbReference>
<keyword evidence="3" id="KW-0238">DNA-binding</keyword>
<dbReference type="Proteomes" id="UP000244940">
    <property type="component" value="Unassembled WGS sequence"/>
</dbReference>
<sequence length="306" mass="33714">MRVDVLGLQAFIAIADHGTFGAAAKALNLSQTALSHRIAKIETELGLPLFVRTTRKLALTQEGLALLPRARRALVDLEKAMTELKQLGQLRRQEVTMGCIPSLATSVLGETLTRFAQVMPNVRVRVMDGYARVIATQVNGGEVEFGLAVRMGTHYELDFKPVMTEHFVAVCRRDHPLADRGSVSWDELSEHCLIGNTVINSALRMSSNQPYWDFEAEQISTAVSFVKHGLGITLLPEFEQQQPGYQNLRTLRVTGPGVSREVGFITRPDMPLSRPASVLMDLIAAQFQVVAQRAERIGTGTPERPA</sequence>
<dbReference type="FunFam" id="1.10.10.10:FF:000001">
    <property type="entry name" value="LysR family transcriptional regulator"/>
    <property type="match status" value="1"/>
</dbReference>
<comment type="similarity">
    <text evidence="1">Belongs to the LysR transcriptional regulatory family.</text>
</comment>
<dbReference type="SUPFAM" id="SSF53850">
    <property type="entry name" value="Periplasmic binding protein-like II"/>
    <property type="match status" value="1"/>
</dbReference>
<gene>
    <name evidence="6" type="ORF">C4N9_08685</name>
</gene>
<dbReference type="SUPFAM" id="SSF46785">
    <property type="entry name" value="Winged helix' DNA-binding domain"/>
    <property type="match status" value="1"/>
</dbReference>
<protein>
    <recommendedName>
        <fullName evidence="5">HTH lysR-type domain-containing protein</fullName>
    </recommendedName>
</protein>
<evidence type="ECO:0000313" key="6">
    <source>
        <dbReference type="EMBL" id="PWE29802.1"/>
    </source>
</evidence>